<comment type="caution">
    <text evidence="4">The sequence shown here is derived from an EMBL/GenBank/DDBJ whole genome shotgun (WGS) entry which is preliminary data.</text>
</comment>
<dbReference type="InterPro" id="IPR011234">
    <property type="entry name" value="Fumarylacetoacetase-like_C"/>
</dbReference>
<keyword evidence="2" id="KW-0479">Metal-binding</keyword>
<dbReference type="SUPFAM" id="SSF56529">
    <property type="entry name" value="FAH"/>
    <property type="match status" value="1"/>
</dbReference>
<evidence type="ECO:0000256" key="2">
    <source>
        <dbReference type="ARBA" id="ARBA00022723"/>
    </source>
</evidence>
<proteinExistence type="inferred from homology"/>
<keyword evidence="5" id="KW-1185">Reference proteome</keyword>
<keyword evidence="4" id="KW-0378">Hydrolase</keyword>
<accession>A0ABW2SX70</accession>
<comment type="similarity">
    <text evidence="1">Belongs to the FAH family.</text>
</comment>
<dbReference type="PANTHER" id="PTHR42796">
    <property type="entry name" value="FUMARYLACETOACETATE HYDROLASE DOMAIN-CONTAINING PROTEIN 2A-RELATED"/>
    <property type="match status" value="1"/>
</dbReference>
<dbReference type="Proteomes" id="UP001596514">
    <property type="component" value="Unassembled WGS sequence"/>
</dbReference>
<sequence>MKLATIRTADGATRAVRVEGETLVDLGLADVGELLAQPDWAEYAARTQGGAVAGVGYAPVVPRPGKIICVGLNYRNHILEMGRELPRYPTLFAKYPEALVGAYDEIQLPPESEQVDWEAELAIVIGRTVRRATEADAAEAIAGFAVLNDVTARDWQYRSPMWLQGKTWEGSTPFGPYLVTPDELPGGTRPSLTLTGSVDGEVVQRADTSDLVFDPVALVRYISTILTLSPGDVIASGTPGGVGHARKPARYLADGGVLTTEITGLGRSEAKAVAEPVA</sequence>
<dbReference type="PANTHER" id="PTHR42796:SF4">
    <property type="entry name" value="FUMARYLACETOACETATE HYDROLASE DOMAIN-CONTAINING PROTEIN 2A"/>
    <property type="match status" value="1"/>
</dbReference>
<dbReference type="EMBL" id="JBHTEE010000001">
    <property type="protein sequence ID" value="MFC7600649.1"/>
    <property type="molecule type" value="Genomic_DNA"/>
</dbReference>
<organism evidence="4 5">
    <name type="scientific">Streptosporangium amethystogenes subsp. fukuiense</name>
    <dbReference type="NCBI Taxonomy" id="698418"/>
    <lineage>
        <taxon>Bacteria</taxon>
        <taxon>Bacillati</taxon>
        <taxon>Actinomycetota</taxon>
        <taxon>Actinomycetes</taxon>
        <taxon>Streptosporangiales</taxon>
        <taxon>Streptosporangiaceae</taxon>
        <taxon>Streptosporangium</taxon>
    </lineage>
</organism>
<dbReference type="RefSeq" id="WP_364153497.1">
    <property type="nucleotide sequence ID" value="NZ_JBHSIJ010000002.1"/>
</dbReference>
<reference evidence="5" key="1">
    <citation type="journal article" date="2019" name="Int. J. Syst. Evol. Microbiol.">
        <title>The Global Catalogue of Microorganisms (GCM) 10K type strain sequencing project: providing services to taxonomists for standard genome sequencing and annotation.</title>
        <authorList>
            <consortium name="The Broad Institute Genomics Platform"/>
            <consortium name="The Broad Institute Genome Sequencing Center for Infectious Disease"/>
            <person name="Wu L."/>
            <person name="Ma J."/>
        </authorList>
    </citation>
    <scope>NUCLEOTIDE SEQUENCE [LARGE SCALE GENOMIC DNA]</scope>
    <source>
        <strain evidence="5">JCM 10083</strain>
    </source>
</reference>
<name>A0ABW2SX70_9ACTN</name>
<evidence type="ECO:0000259" key="3">
    <source>
        <dbReference type="Pfam" id="PF01557"/>
    </source>
</evidence>
<feature type="domain" description="Fumarylacetoacetase-like C-terminal" evidence="3">
    <location>
        <begin position="66"/>
        <end position="270"/>
    </location>
</feature>
<dbReference type="InterPro" id="IPR036663">
    <property type="entry name" value="Fumarylacetoacetase_C_sf"/>
</dbReference>
<dbReference type="InterPro" id="IPR051121">
    <property type="entry name" value="FAH"/>
</dbReference>
<dbReference type="GO" id="GO:0016787">
    <property type="term" value="F:hydrolase activity"/>
    <property type="evidence" value="ECO:0007669"/>
    <property type="project" value="UniProtKB-KW"/>
</dbReference>
<evidence type="ECO:0000313" key="5">
    <source>
        <dbReference type="Proteomes" id="UP001596514"/>
    </source>
</evidence>
<evidence type="ECO:0000256" key="1">
    <source>
        <dbReference type="ARBA" id="ARBA00010211"/>
    </source>
</evidence>
<protein>
    <submittedName>
        <fullName evidence="4">Fumarylacetoacetate hydrolase family protein</fullName>
    </submittedName>
</protein>
<dbReference type="Pfam" id="PF01557">
    <property type="entry name" value="FAA_hydrolase"/>
    <property type="match status" value="1"/>
</dbReference>
<evidence type="ECO:0000313" key="4">
    <source>
        <dbReference type="EMBL" id="MFC7600649.1"/>
    </source>
</evidence>
<dbReference type="Gene3D" id="3.90.850.10">
    <property type="entry name" value="Fumarylacetoacetase-like, C-terminal domain"/>
    <property type="match status" value="1"/>
</dbReference>
<gene>
    <name evidence="4" type="ORF">ACFQVD_11125</name>
</gene>